<dbReference type="AlphaFoldDB" id="A0A6G1JB71"/>
<dbReference type="EMBL" id="MU005574">
    <property type="protein sequence ID" value="KAF2687782.1"/>
    <property type="molecule type" value="Genomic_DNA"/>
</dbReference>
<organism evidence="4 5">
    <name type="scientific">Lentithecium fluviatile CBS 122367</name>
    <dbReference type="NCBI Taxonomy" id="1168545"/>
    <lineage>
        <taxon>Eukaryota</taxon>
        <taxon>Fungi</taxon>
        <taxon>Dikarya</taxon>
        <taxon>Ascomycota</taxon>
        <taxon>Pezizomycotina</taxon>
        <taxon>Dothideomycetes</taxon>
        <taxon>Pleosporomycetidae</taxon>
        <taxon>Pleosporales</taxon>
        <taxon>Massarineae</taxon>
        <taxon>Lentitheciaceae</taxon>
        <taxon>Lentithecium</taxon>
    </lineage>
</organism>
<reference evidence="4" key="1">
    <citation type="journal article" date="2020" name="Stud. Mycol.">
        <title>101 Dothideomycetes genomes: a test case for predicting lifestyles and emergence of pathogens.</title>
        <authorList>
            <person name="Haridas S."/>
            <person name="Albert R."/>
            <person name="Binder M."/>
            <person name="Bloem J."/>
            <person name="Labutti K."/>
            <person name="Salamov A."/>
            <person name="Andreopoulos B."/>
            <person name="Baker S."/>
            <person name="Barry K."/>
            <person name="Bills G."/>
            <person name="Bluhm B."/>
            <person name="Cannon C."/>
            <person name="Castanera R."/>
            <person name="Culley D."/>
            <person name="Daum C."/>
            <person name="Ezra D."/>
            <person name="Gonzalez J."/>
            <person name="Henrissat B."/>
            <person name="Kuo A."/>
            <person name="Liang C."/>
            <person name="Lipzen A."/>
            <person name="Lutzoni F."/>
            <person name="Magnuson J."/>
            <person name="Mondo S."/>
            <person name="Nolan M."/>
            <person name="Ohm R."/>
            <person name="Pangilinan J."/>
            <person name="Park H.-J."/>
            <person name="Ramirez L."/>
            <person name="Alfaro M."/>
            <person name="Sun H."/>
            <person name="Tritt A."/>
            <person name="Yoshinaga Y."/>
            <person name="Zwiers L.-H."/>
            <person name="Turgeon B."/>
            <person name="Goodwin S."/>
            <person name="Spatafora J."/>
            <person name="Crous P."/>
            <person name="Grigoriev I."/>
        </authorList>
    </citation>
    <scope>NUCLEOTIDE SEQUENCE</scope>
    <source>
        <strain evidence="4">CBS 122367</strain>
    </source>
</reference>
<evidence type="ECO:0000313" key="5">
    <source>
        <dbReference type="Proteomes" id="UP000799291"/>
    </source>
</evidence>
<accession>A0A6G1JB71</accession>
<keyword evidence="3" id="KW-0732">Signal</keyword>
<evidence type="ECO:0000256" key="2">
    <source>
        <dbReference type="SAM" id="Phobius"/>
    </source>
</evidence>
<dbReference type="Proteomes" id="UP000799291">
    <property type="component" value="Unassembled WGS sequence"/>
</dbReference>
<feature type="signal peptide" evidence="3">
    <location>
        <begin position="1"/>
        <end position="18"/>
    </location>
</feature>
<protein>
    <submittedName>
        <fullName evidence="4">Uncharacterized protein</fullName>
    </submittedName>
</protein>
<feature type="compositionally biased region" description="Basic and acidic residues" evidence="1">
    <location>
        <begin position="270"/>
        <end position="280"/>
    </location>
</feature>
<evidence type="ECO:0000313" key="4">
    <source>
        <dbReference type="EMBL" id="KAF2687782.1"/>
    </source>
</evidence>
<feature type="chain" id="PRO_5026359162" evidence="3">
    <location>
        <begin position="19"/>
        <end position="358"/>
    </location>
</feature>
<gene>
    <name evidence="4" type="ORF">K458DRAFT_485000</name>
</gene>
<dbReference type="OrthoDB" id="3800696at2759"/>
<name>A0A6G1JB71_9PLEO</name>
<evidence type="ECO:0000256" key="1">
    <source>
        <dbReference type="SAM" id="MobiDB-lite"/>
    </source>
</evidence>
<feature type="region of interest" description="Disordered" evidence="1">
    <location>
        <begin position="325"/>
        <end position="347"/>
    </location>
</feature>
<keyword evidence="5" id="KW-1185">Reference proteome</keyword>
<evidence type="ECO:0000256" key="3">
    <source>
        <dbReference type="SAM" id="SignalP"/>
    </source>
</evidence>
<keyword evidence="2" id="KW-0472">Membrane</keyword>
<proteinExistence type="predicted"/>
<keyword evidence="2" id="KW-0812">Transmembrane</keyword>
<sequence>MLLFSLTLQLLLFCTAFAALTPASSIPSATRDERSALSTPRLSNADHPIELRALPSQPPTTLETKYITPVVPEIARAETTIAPKIIGYTSTQGVFSPFNCHSGTYFAVSGYARCCFEAQTDCPVYTATGTDSQTVCVTGTIFETVGDSDPKFMVGCWPSWTGGDWKATRTVPSEEISAGKGGDGGGSLTKRELAGIIVGAIFGLALLVAMGVFAAKFYNKLRRTLIVLEGQAQEPVESGPGGSGASVTAPEPVYRPSQVLPPIVGNALEAKGDSQRRDSARTMSNTSAIGSKNVVGMPGGGSLDETPEVSGDPMQCHELAVRQPEAAWGTAESGGVSPTPAGAQESVRCVCRHAESDR</sequence>
<keyword evidence="2" id="KW-1133">Transmembrane helix</keyword>
<feature type="transmembrane region" description="Helical" evidence="2">
    <location>
        <begin position="193"/>
        <end position="215"/>
    </location>
</feature>
<feature type="region of interest" description="Disordered" evidence="1">
    <location>
        <begin position="269"/>
        <end position="310"/>
    </location>
</feature>
<feature type="compositionally biased region" description="Polar residues" evidence="1">
    <location>
        <begin position="281"/>
        <end position="290"/>
    </location>
</feature>